<keyword evidence="1" id="KW-0472">Membrane</keyword>
<dbReference type="EMBL" id="SAXA01000032">
    <property type="protein sequence ID" value="RXQ87114.1"/>
    <property type="molecule type" value="Genomic_DNA"/>
</dbReference>
<accession>A0A4V1MZP6</accession>
<gene>
    <name evidence="2" type="ORF">EO244_16720</name>
</gene>
<evidence type="ECO:0000313" key="3">
    <source>
        <dbReference type="Proteomes" id="UP000289703"/>
    </source>
</evidence>
<reference evidence="2 3" key="1">
    <citation type="submission" date="2019-01" db="EMBL/GenBank/DDBJ databases">
        <title>Ancylomarina salipaludis sp. nov., isolated from a salt marsh.</title>
        <authorList>
            <person name="Yoon J.-H."/>
        </authorList>
    </citation>
    <scope>NUCLEOTIDE SEQUENCE [LARGE SCALE GENOMIC DNA]</scope>
    <source>
        <strain evidence="2 3">SHSM-M15</strain>
    </source>
</reference>
<comment type="caution">
    <text evidence="2">The sequence shown here is derived from an EMBL/GenBank/DDBJ whole genome shotgun (WGS) entry which is preliminary data.</text>
</comment>
<feature type="transmembrane region" description="Helical" evidence="1">
    <location>
        <begin position="7"/>
        <end position="28"/>
    </location>
</feature>
<dbReference type="AlphaFoldDB" id="A0A4V1MZP6"/>
<name>A0A4V1MZP6_9BACT</name>
<evidence type="ECO:0008006" key="4">
    <source>
        <dbReference type="Google" id="ProtNLM"/>
    </source>
</evidence>
<sequence length="241" mass="28559">MRTKIKIHSFLMMFFLWSIVVWFDYIIIFTDYSIDKNENIVLVLLNGFIVFYTFMIIKYFKIIKIEKDSIKISFLIPLFNKRYRLQDLIKYDVDLNGGGFQDVPRKSIVMIFKDSKKIKISDFSIANFERFETAIDWLINNKNNTIDIMPADYKVKHTISRVKFDISQINFKLFGLIFIGALVTFGAGFAINKMIHNRILTGAEKTNLYLWLPIMIFLIFKIYKKLTIRKKLKNNGVQHFV</sequence>
<evidence type="ECO:0000256" key="1">
    <source>
        <dbReference type="SAM" id="Phobius"/>
    </source>
</evidence>
<dbReference type="Proteomes" id="UP000289703">
    <property type="component" value="Unassembled WGS sequence"/>
</dbReference>
<keyword evidence="3" id="KW-1185">Reference proteome</keyword>
<keyword evidence="1" id="KW-1133">Transmembrane helix</keyword>
<feature type="transmembrane region" description="Helical" evidence="1">
    <location>
        <begin position="207"/>
        <end position="223"/>
    </location>
</feature>
<dbReference type="RefSeq" id="WP_129255827.1">
    <property type="nucleotide sequence ID" value="NZ_SAXA01000032.1"/>
</dbReference>
<organism evidence="2 3">
    <name type="scientific">Ancylomarina salipaludis</name>
    <dbReference type="NCBI Taxonomy" id="2501299"/>
    <lineage>
        <taxon>Bacteria</taxon>
        <taxon>Pseudomonadati</taxon>
        <taxon>Bacteroidota</taxon>
        <taxon>Bacteroidia</taxon>
        <taxon>Marinilabiliales</taxon>
        <taxon>Marinifilaceae</taxon>
        <taxon>Ancylomarina</taxon>
    </lineage>
</organism>
<proteinExistence type="predicted"/>
<feature type="transmembrane region" description="Helical" evidence="1">
    <location>
        <begin position="40"/>
        <end position="60"/>
    </location>
</feature>
<evidence type="ECO:0000313" key="2">
    <source>
        <dbReference type="EMBL" id="RXQ87114.1"/>
    </source>
</evidence>
<keyword evidence="1" id="KW-0812">Transmembrane</keyword>
<feature type="transmembrane region" description="Helical" evidence="1">
    <location>
        <begin position="173"/>
        <end position="195"/>
    </location>
</feature>
<protein>
    <recommendedName>
        <fullName evidence="4">PH domain-containing protein</fullName>
    </recommendedName>
</protein>